<dbReference type="EMBL" id="CAJVQB010100982">
    <property type="protein sequence ID" value="CAG8850411.1"/>
    <property type="molecule type" value="Genomic_DNA"/>
</dbReference>
<keyword evidence="2" id="KW-1185">Reference proteome</keyword>
<evidence type="ECO:0000313" key="2">
    <source>
        <dbReference type="Proteomes" id="UP000789901"/>
    </source>
</evidence>
<proteinExistence type="predicted"/>
<comment type="caution">
    <text evidence="1">The sequence shown here is derived from an EMBL/GenBank/DDBJ whole genome shotgun (WGS) entry which is preliminary data.</text>
</comment>
<reference evidence="1 2" key="1">
    <citation type="submission" date="2021-06" db="EMBL/GenBank/DDBJ databases">
        <authorList>
            <person name="Kallberg Y."/>
            <person name="Tangrot J."/>
            <person name="Rosling A."/>
        </authorList>
    </citation>
    <scope>NUCLEOTIDE SEQUENCE [LARGE SCALE GENOMIC DNA]</scope>
    <source>
        <strain evidence="1 2">120-4 pot B 10/14</strain>
    </source>
</reference>
<feature type="non-terminal residue" evidence="1">
    <location>
        <position position="1"/>
    </location>
</feature>
<accession>A0ABN7X939</accession>
<evidence type="ECO:0000313" key="1">
    <source>
        <dbReference type="EMBL" id="CAG8850411.1"/>
    </source>
</evidence>
<sequence length="123" mass="14204">IIFLTEIKCRYKFRLPLPRTIMTVNPTDKPELSRKVEDIHDFSITILITNSKQLVDTAQITTKLDLSPKLEELTSYIKDNIPDIAIQVSITDYNTATQMIRAIQDHFNFTLIPNYLIDLPDLP</sequence>
<organism evidence="1 2">
    <name type="scientific">Gigaspora margarita</name>
    <dbReference type="NCBI Taxonomy" id="4874"/>
    <lineage>
        <taxon>Eukaryota</taxon>
        <taxon>Fungi</taxon>
        <taxon>Fungi incertae sedis</taxon>
        <taxon>Mucoromycota</taxon>
        <taxon>Glomeromycotina</taxon>
        <taxon>Glomeromycetes</taxon>
        <taxon>Diversisporales</taxon>
        <taxon>Gigasporaceae</taxon>
        <taxon>Gigaspora</taxon>
    </lineage>
</organism>
<dbReference type="Proteomes" id="UP000789901">
    <property type="component" value="Unassembled WGS sequence"/>
</dbReference>
<name>A0ABN7X939_GIGMA</name>
<protein>
    <submittedName>
        <fullName evidence="1">24503_t:CDS:1</fullName>
    </submittedName>
</protein>
<gene>
    <name evidence="1" type="ORF">GMARGA_LOCUS40197</name>
</gene>